<proteinExistence type="predicted"/>
<evidence type="ECO:0000313" key="12">
    <source>
        <dbReference type="EMBL" id="TCL58321.1"/>
    </source>
</evidence>
<dbReference type="InterPro" id="IPR003439">
    <property type="entry name" value="ABC_transporter-like_ATP-bd"/>
</dbReference>
<feature type="domain" description="ABC transmembrane type-1" evidence="11">
    <location>
        <begin position="17"/>
        <end position="298"/>
    </location>
</feature>
<sequence length="582" mass="65549">MRLLGKYLRRYHWYFSIAGLAMLVSIGLDMFNPHLLRLIIDRIIIGKQLNLLQMALLSLLGITVSRAVLGYCKEFLFDCGGQKVVTDLRQDLFDHLQTLSFSYFDGVNTGELMSRLKEDIDNIMRAVVFGFMLFTEQCIYFAVASVLLFALHWKLALLALAVMPCIAWLAFRLEQRIGVVYEQLSDQSVRINTTAQENLAGVRLVKAFGREKYEIQKFLDQNQRNYQLNLDQAAIWSRYHPWIEFLTSLAIVLVTAGGGFLVMREELSVGTLVAFSNYVTMLIWPMRMLGWLTNLLAQCLASVKKVEALFREQPEIADPAAPVVSAVIAGRLRFTDVSFEYNGRTVLRNINLDLQPGSTLAIMGLTGSGKSSLINLIGRYYDRSAGRIELDGVDVRDWPLKLLREQLAVVMQETFLFSDTITENIQFGSGRATPEQLAAAARDAQVDEFVAELPDGYETVIGERGIGLSGGQKQRIALARALVKQCPLLILDDATSNLDMETEYRIQRALERRSGMTKIIIAHRISAVKNADEIIVIEDGAIVERGTHQQLLALGQRYYQTYREQFQGLLELAGKEEQSHAV</sequence>
<keyword evidence="13" id="KW-1185">Reference proteome</keyword>
<dbReference type="Gene3D" id="3.40.50.300">
    <property type="entry name" value="P-loop containing nucleotide triphosphate hydrolases"/>
    <property type="match status" value="1"/>
</dbReference>
<keyword evidence="2" id="KW-0813">Transport</keyword>
<dbReference type="AlphaFoldDB" id="A0A4R1QZA7"/>
<keyword evidence="5" id="KW-0547">Nucleotide-binding</keyword>
<dbReference type="GO" id="GO:0005524">
    <property type="term" value="F:ATP binding"/>
    <property type="evidence" value="ECO:0007669"/>
    <property type="project" value="UniProtKB-KW"/>
</dbReference>
<feature type="transmembrane region" description="Helical" evidence="9">
    <location>
        <begin position="242"/>
        <end position="261"/>
    </location>
</feature>
<dbReference type="InterPro" id="IPR017871">
    <property type="entry name" value="ABC_transporter-like_CS"/>
</dbReference>
<evidence type="ECO:0000256" key="5">
    <source>
        <dbReference type="ARBA" id="ARBA00022741"/>
    </source>
</evidence>
<evidence type="ECO:0000256" key="9">
    <source>
        <dbReference type="SAM" id="Phobius"/>
    </source>
</evidence>
<name>A0A4R1QZA7_HYDET</name>
<dbReference type="PANTHER" id="PTHR43394">
    <property type="entry name" value="ATP-DEPENDENT PERMEASE MDL1, MITOCHONDRIAL"/>
    <property type="match status" value="1"/>
</dbReference>
<keyword evidence="4 9" id="KW-0812">Transmembrane</keyword>
<evidence type="ECO:0000259" key="10">
    <source>
        <dbReference type="PROSITE" id="PS50893"/>
    </source>
</evidence>
<keyword evidence="8 9" id="KW-0472">Membrane</keyword>
<feature type="transmembrane region" description="Helical" evidence="9">
    <location>
        <begin position="12"/>
        <end position="31"/>
    </location>
</feature>
<protein>
    <submittedName>
        <fullName evidence="12">ATP-binding cassette subfamily B protein</fullName>
    </submittedName>
</protein>
<dbReference type="Proteomes" id="UP000295008">
    <property type="component" value="Unassembled WGS sequence"/>
</dbReference>
<dbReference type="PROSITE" id="PS50929">
    <property type="entry name" value="ABC_TM1F"/>
    <property type="match status" value="1"/>
</dbReference>
<dbReference type="InterPro" id="IPR039421">
    <property type="entry name" value="Type_1_exporter"/>
</dbReference>
<dbReference type="EMBL" id="SLUN01000042">
    <property type="protein sequence ID" value="TCL58321.1"/>
    <property type="molecule type" value="Genomic_DNA"/>
</dbReference>
<comment type="subcellular location">
    <subcellularLocation>
        <location evidence="1">Cell membrane</location>
        <topology evidence="1">Multi-pass membrane protein</topology>
    </subcellularLocation>
</comment>
<feature type="transmembrane region" description="Helical" evidence="9">
    <location>
        <begin position="155"/>
        <end position="171"/>
    </location>
</feature>
<accession>A0A4R1QZA7</accession>
<dbReference type="Pfam" id="PF00005">
    <property type="entry name" value="ABC_tran"/>
    <property type="match status" value="1"/>
</dbReference>
<dbReference type="SUPFAM" id="SSF52540">
    <property type="entry name" value="P-loop containing nucleoside triphosphate hydrolases"/>
    <property type="match status" value="1"/>
</dbReference>
<dbReference type="PROSITE" id="PS00211">
    <property type="entry name" value="ABC_TRANSPORTER_1"/>
    <property type="match status" value="1"/>
</dbReference>
<evidence type="ECO:0000256" key="1">
    <source>
        <dbReference type="ARBA" id="ARBA00004651"/>
    </source>
</evidence>
<dbReference type="PANTHER" id="PTHR43394:SF1">
    <property type="entry name" value="ATP-BINDING CASSETTE SUB-FAMILY B MEMBER 10, MITOCHONDRIAL"/>
    <property type="match status" value="1"/>
</dbReference>
<evidence type="ECO:0000256" key="6">
    <source>
        <dbReference type="ARBA" id="ARBA00022840"/>
    </source>
</evidence>
<keyword evidence="3" id="KW-1003">Cell membrane</keyword>
<keyword evidence="7 9" id="KW-1133">Transmembrane helix</keyword>
<evidence type="ECO:0000259" key="11">
    <source>
        <dbReference type="PROSITE" id="PS50929"/>
    </source>
</evidence>
<dbReference type="InterPro" id="IPR036640">
    <property type="entry name" value="ABC1_TM_sf"/>
</dbReference>
<dbReference type="Gene3D" id="1.20.1560.10">
    <property type="entry name" value="ABC transporter type 1, transmembrane domain"/>
    <property type="match status" value="1"/>
</dbReference>
<dbReference type="Pfam" id="PF00664">
    <property type="entry name" value="ABC_membrane"/>
    <property type="match status" value="1"/>
</dbReference>
<dbReference type="GO" id="GO:0016887">
    <property type="term" value="F:ATP hydrolysis activity"/>
    <property type="evidence" value="ECO:0007669"/>
    <property type="project" value="InterPro"/>
</dbReference>
<feature type="transmembrane region" description="Helical" evidence="9">
    <location>
        <begin position="51"/>
        <end position="69"/>
    </location>
</feature>
<reference evidence="12 13" key="1">
    <citation type="submission" date="2019-03" db="EMBL/GenBank/DDBJ databases">
        <title>Genomic Encyclopedia of Type Strains, Phase IV (KMG-IV): sequencing the most valuable type-strain genomes for metagenomic binning, comparative biology and taxonomic classification.</title>
        <authorList>
            <person name="Goeker M."/>
        </authorList>
    </citation>
    <scope>NUCLEOTIDE SEQUENCE [LARGE SCALE GENOMIC DNA]</scope>
    <source>
        <strain evidence="12 13">LX-B</strain>
    </source>
</reference>
<evidence type="ECO:0000256" key="3">
    <source>
        <dbReference type="ARBA" id="ARBA00022475"/>
    </source>
</evidence>
<dbReference type="FunFam" id="3.40.50.300:FF:000221">
    <property type="entry name" value="Multidrug ABC transporter ATP-binding protein"/>
    <property type="match status" value="1"/>
</dbReference>
<evidence type="ECO:0000256" key="7">
    <source>
        <dbReference type="ARBA" id="ARBA00022989"/>
    </source>
</evidence>
<dbReference type="PROSITE" id="PS50893">
    <property type="entry name" value="ABC_TRANSPORTER_2"/>
    <property type="match status" value="1"/>
</dbReference>
<dbReference type="SMART" id="SM00382">
    <property type="entry name" value="AAA"/>
    <property type="match status" value="1"/>
</dbReference>
<evidence type="ECO:0000313" key="13">
    <source>
        <dbReference type="Proteomes" id="UP000295008"/>
    </source>
</evidence>
<dbReference type="GO" id="GO:0015421">
    <property type="term" value="F:ABC-type oligopeptide transporter activity"/>
    <property type="evidence" value="ECO:0007669"/>
    <property type="project" value="TreeGrafter"/>
</dbReference>
<dbReference type="OrthoDB" id="9762778at2"/>
<organism evidence="12 13">
    <name type="scientific">Hydrogenispora ethanolica</name>
    <dbReference type="NCBI Taxonomy" id="1082276"/>
    <lineage>
        <taxon>Bacteria</taxon>
        <taxon>Bacillati</taxon>
        <taxon>Bacillota</taxon>
        <taxon>Hydrogenispora</taxon>
    </lineage>
</organism>
<evidence type="ECO:0000256" key="2">
    <source>
        <dbReference type="ARBA" id="ARBA00022448"/>
    </source>
</evidence>
<dbReference type="SUPFAM" id="SSF90123">
    <property type="entry name" value="ABC transporter transmembrane region"/>
    <property type="match status" value="1"/>
</dbReference>
<dbReference type="GO" id="GO:0005886">
    <property type="term" value="C:plasma membrane"/>
    <property type="evidence" value="ECO:0007669"/>
    <property type="project" value="UniProtKB-SubCell"/>
</dbReference>
<comment type="caution">
    <text evidence="12">The sequence shown here is derived from an EMBL/GenBank/DDBJ whole genome shotgun (WGS) entry which is preliminary data.</text>
</comment>
<dbReference type="InterPro" id="IPR027417">
    <property type="entry name" value="P-loop_NTPase"/>
</dbReference>
<dbReference type="CDD" id="cd18542">
    <property type="entry name" value="ABC_6TM_YknU_like"/>
    <property type="match status" value="1"/>
</dbReference>
<evidence type="ECO:0000256" key="8">
    <source>
        <dbReference type="ARBA" id="ARBA00023136"/>
    </source>
</evidence>
<gene>
    <name evidence="12" type="ORF">EDC14_104214</name>
</gene>
<feature type="domain" description="ABC transporter" evidence="10">
    <location>
        <begin position="332"/>
        <end position="564"/>
    </location>
</feature>
<dbReference type="InterPro" id="IPR011527">
    <property type="entry name" value="ABC1_TM_dom"/>
</dbReference>
<feature type="transmembrane region" description="Helical" evidence="9">
    <location>
        <begin position="123"/>
        <end position="149"/>
    </location>
</feature>
<dbReference type="InterPro" id="IPR003593">
    <property type="entry name" value="AAA+_ATPase"/>
</dbReference>
<keyword evidence="6 12" id="KW-0067">ATP-binding</keyword>
<evidence type="ECO:0000256" key="4">
    <source>
        <dbReference type="ARBA" id="ARBA00022692"/>
    </source>
</evidence>
<dbReference type="RefSeq" id="WP_132016818.1">
    <property type="nucleotide sequence ID" value="NZ_SLUN01000042.1"/>
</dbReference>